<dbReference type="InterPro" id="IPR007750">
    <property type="entry name" value="DUF674"/>
</dbReference>
<proteinExistence type="predicted"/>
<keyword evidence="2" id="KW-1185">Reference proteome</keyword>
<comment type="caution">
    <text evidence="1">The sequence shown here is derived from an EMBL/GenBank/DDBJ whole genome shotgun (WGS) entry which is preliminary data.</text>
</comment>
<dbReference type="AlphaFoldDB" id="A0A830AXU8"/>
<sequence>MTSTSGSMTILLSPGVPEFYVTADSWHKRMTTHPVIGSITTLYNGLLALDNIRVRAMNFYAEEMDPISSIGAECLKLKPNRDCMDLRKKGKKIRKGKRSRNVTESKSQGFDDRVLTVNTVSFVIFDDLQIEPVVPGSFLPMLIKLGITDTDGADLRNLTLGFNEIMDLLRGSLHSKTPLTDLVFPEMCKLERVISGSLPLNVDKRSSYNSKKITVKAMKGSYLVTDDLTVMPFGMASGFSILSGLKVPLSDVKEMKLEMGFEEALSIVRASLTSSSALTNGLMQLYQ</sequence>
<dbReference type="PANTHER" id="PTHR33103:SF27">
    <property type="entry name" value="OS04G0594700 PROTEIN"/>
    <property type="match status" value="1"/>
</dbReference>
<dbReference type="Pfam" id="PF05056">
    <property type="entry name" value="DUF674"/>
    <property type="match status" value="1"/>
</dbReference>
<evidence type="ECO:0000313" key="2">
    <source>
        <dbReference type="Proteomes" id="UP000653305"/>
    </source>
</evidence>
<protein>
    <submittedName>
        <fullName evidence="1">Uncharacterized protein</fullName>
    </submittedName>
</protein>
<accession>A0A830AXU8</accession>
<dbReference type="Proteomes" id="UP000653305">
    <property type="component" value="Unassembled WGS sequence"/>
</dbReference>
<dbReference type="PANTHER" id="PTHR33103">
    <property type="entry name" value="OS01G0153900 PROTEIN"/>
    <property type="match status" value="1"/>
</dbReference>
<organism evidence="1 2">
    <name type="scientific">Phtheirospermum japonicum</name>
    <dbReference type="NCBI Taxonomy" id="374723"/>
    <lineage>
        <taxon>Eukaryota</taxon>
        <taxon>Viridiplantae</taxon>
        <taxon>Streptophyta</taxon>
        <taxon>Embryophyta</taxon>
        <taxon>Tracheophyta</taxon>
        <taxon>Spermatophyta</taxon>
        <taxon>Magnoliopsida</taxon>
        <taxon>eudicotyledons</taxon>
        <taxon>Gunneridae</taxon>
        <taxon>Pentapetalae</taxon>
        <taxon>asterids</taxon>
        <taxon>lamiids</taxon>
        <taxon>Lamiales</taxon>
        <taxon>Orobanchaceae</taxon>
        <taxon>Orobanchaceae incertae sedis</taxon>
        <taxon>Phtheirospermum</taxon>
    </lineage>
</organism>
<gene>
    <name evidence="1" type="ORF">PHJA_000099500</name>
</gene>
<dbReference type="EMBL" id="BMAC01000010">
    <property type="protein sequence ID" value="GFP79560.1"/>
    <property type="molecule type" value="Genomic_DNA"/>
</dbReference>
<evidence type="ECO:0000313" key="1">
    <source>
        <dbReference type="EMBL" id="GFP79560.1"/>
    </source>
</evidence>
<dbReference type="OrthoDB" id="913951at2759"/>
<reference evidence="1" key="1">
    <citation type="submission" date="2020-07" db="EMBL/GenBank/DDBJ databases">
        <title>Ethylene signaling mediates host invasion by parasitic plants.</title>
        <authorList>
            <person name="Yoshida S."/>
        </authorList>
    </citation>
    <scope>NUCLEOTIDE SEQUENCE</scope>
    <source>
        <strain evidence="1">Okayama</strain>
    </source>
</reference>
<name>A0A830AXU8_9LAMI</name>